<dbReference type="Gene3D" id="3.20.20.80">
    <property type="entry name" value="Glycosidases"/>
    <property type="match status" value="2"/>
</dbReference>
<organism evidence="2 3">
    <name type="scientific">Ureibacillus xyleni</name>
    <dbReference type="NCBI Taxonomy" id="614648"/>
    <lineage>
        <taxon>Bacteria</taxon>
        <taxon>Bacillati</taxon>
        <taxon>Bacillota</taxon>
        <taxon>Bacilli</taxon>
        <taxon>Bacillales</taxon>
        <taxon>Caryophanaceae</taxon>
        <taxon>Ureibacillus</taxon>
    </lineage>
</organism>
<reference evidence="3" key="1">
    <citation type="submission" date="2017-08" db="EMBL/GenBank/DDBJ databases">
        <authorList>
            <person name="Varghese N."/>
            <person name="Submissions S."/>
        </authorList>
    </citation>
    <scope>NUCLEOTIDE SEQUENCE [LARGE SCALE GENOMIC DNA]</scope>
    <source>
        <strain evidence="3">JC22</strain>
    </source>
</reference>
<keyword evidence="1" id="KW-1133">Transmembrane helix</keyword>
<keyword evidence="1" id="KW-0472">Membrane</keyword>
<dbReference type="AlphaFoldDB" id="A0A285RFW5"/>
<keyword evidence="3" id="KW-1185">Reference proteome</keyword>
<feature type="transmembrane region" description="Helical" evidence="1">
    <location>
        <begin position="5"/>
        <end position="24"/>
    </location>
</feature>
<evidence type="ECO:0000313" key="2">
    <source>
        <dbReference type="EMBL" id="SOB92618.1"/>
    </source>
</evidence>
<dbReference type="InterPro" id="IPR017853">
    <property type="entry name" value="GH"/>
</dbReference>
<dbReference type="OrthoDB" id="916275at2"/>
<sequence>MKKIYLVFLFVIALVILPSVVWWLTPQKQLNVAIIDKTVPDETYREHLGFMWALNYFKYRNEEGRFKEDDYFGTIPKLDTTTVQTNSLPKDYSNIDVIYLADTYGVYKDDLNENLERDGARSEKIVGGLDIEEWNNIVNRLTSNEKSLLVAEYNSFASPTQKEVRDAMLDYLNINWTGWIGRYFYELDPEKNSEIPQWIVEDFGENWNYNGGGFVLVNNFLNEVIVLELDKHISEEGIRLQYTDEGQAFFNINSNPKYDYWFDIITASNQENVLANYQWALTDSGREILEEKGVPISFAAVINNDRKNAKAYYFAGDYNDISKVPFFYQFKGLATVYKYAQMFSDDGFYWSSYLPMMESILTDFNETTVVQGEQKRNDELQYNAKINDQQFEILKDGKWESITFKGVNIGMAKPGYFPGEAAITEEEYYRWFEQIGEMNANTIRVYTLHPPAFYHALVRYNEKADAPLYVLHGIWIDEESLEQTLDAYDKEILSKFHDEMKTIVNVIHGNKNVEPQAGHASGIYDSDISQYVIGWIIGIEWYPPMVKKTNELYATIGQYDGEYFKTQNASAFEYWLAEQMDFLTQYEYEKYKWIRPMSFTNWVTTDVLEHPSEPSVQEDLVSVNPNVIQPKGLANETGQFASYHVYPYYPDFLNYDQEYLNYIDHRGEKNSYAGYLADLRAAHHMPVLIAEFGIPSSRGLTHENPFGWNQGFVSEQKQGEILTHLYEDIIAEDYLGGLIFSWQDEWFKRTWNTMDYDNPERRPYWSNAQTNEQQFGLLSFDQHKIRVDGDLTEWTSTPLYESKGKTPSLSLDVDERYLYIQLNGELLNTNSPRILLDIVPNQGKTSASGVPNAKFSNGVDFIIELNRNKNTQIIIDPYFDYYSYIYGHQLKMIDTESINEKAKSNKFSPIYYALNKKFTLPESGETIPFKSYETGKLLQGNGNFANKDYNSLIDFSWSNENKIELRIPWLLIQAKDPSKKEFMGDFYKNGEDASVFVDEIFIGSLFVNDEGQVVDTLPSMQKGNLQPFKSFTWENWEQPISKERLKQSYEIIQNTFGKYK</sequence>
<dbReference type="SUPFAM" id="SSF51445">
    <property type="entry name" value="(Trans)glycosidases"/>
    <property type="match status" value="1"/>
</dbReference>
<proteinExistence type="predicted"/>
<dbReference type="RefSeq" id="WP_097072077.1">
    <property type="nucleotide sequence ID" value="NZ_OBMQ01000001.1"/>
</dbReference>
<gene>
    <name evidence="2" type="ORF">SAMN05880501_101526</name>
</gene>
<dbReference type="EMBL" id="OBMQ01000001">
    <property type="protein sequence ID" value="SOB92618.1"/>
    <property type="molecule type" value="Genomic_DNA"/>
</dbReference>
<evidence type="ECO:0000256" key="1">
    <source>
        <dbReference type="SAM" id="Phobius"/>
    </source>
</evidence>
<accession>A0A285RFW5</accession>
<dbReference type="Proteomes" id="UP000219636">
    <property type="component" value="Unassembled WGS sequence"/>
</dbReference>
<evidence type="ECO:0000313" key="3">
    <source>
        <dbReference type="Proteomes" id="UP000219636"/>
    </source>
</evidence>
<keyword evidence="1" id="KW-0812">Transmembrane</keyword>
<name>A0A285RFW5_9BACL</name>
<protein>
    <submittedName>
        <fullName evidence="2">Uncharacterized protein</fullName>
    </submittedName>
</protein>